<name>A0A3G9J317_9BACL</name>
<sequence>MPTASQLSLTNANSLDNGMVLALENDLLALYIHPKTAEAALQDKRNGEWWYTNPHDGTGKARDKIGAQLMVQYYEDGLPGEYSSVTHSIANGQFQLMKTETGIRIVYTFSNKKVSLDEFPAEIIKERFDELLEQAGSDSDREELNKRYRFVEAKNSYEARKMSDFVMEKILNIIDNAGFKVEELSGKAAEKRDEGMDITKPAYLEIPLDYVLDGDQLVVSVDTQDIKVPPQFTLSMLKLLPYFGAADGDQKGYVFVPDGSGGLISLNRDKPGASQYRTQLYGRDGSLTLEENMDNSAIARLPVFGLKQGNRAWFSVIEQGDGIASINAEIRDKIQNYNIVYSQFNITPNDQMELKGNNKSNVFPVFPQERFRGTIVQRYFFLYNDRADYSGMASTYRNYLVETKGLSKKQQGENGDIPFYTSLIGSIPKQSSFLGIPYTSQVALTTFEQTKVIVEELLSRHVSNIKLRYEGWFNGGITHTIAQKISVEKDLGGASGLKELAQWLAAREVEWFPDVSFYNVYTDSSGFSATRDAARYISGKPVQKYNYNPANYQKVDGGAISHILSPSKIPAVVAKFAEAAGQYGLTGLALTDLGGELYSDFRNGSMIDRQQAASIVTNQLQGLHDGIGSLMMLGGNAYALPYADHILEAPLSGGGNNIIDEQVPFYQMVLHGYVNYAGEPLNLGADQDSRLYLLNMLETGASPFVLWSYQPSSMVKNTAFDYLYSIQYTDWLETAAQLYTEANEVLRKVSGKSIVHHSQIADNVYQTEYEQGLSITVNYNEHQVEVNGILIEARSYIVGGAGR</sequence>
<dbReference type="KEGG" id="pbk:Back11_63070"/>
<accession>A0A3G9J317</accession>
<dbReference type="InterPro" id="IPR043751">
    <property type="entry name" value="DUF5696"/>
</dbReference>
<organism evidence="1 2">
    <name type="scientific">Paenibacillus baekrokdamisoli</name>
    <dbReference type="NCBI Taxonomy" id="1712516"/>
    <lineage>
        <taxon>Bacteria</taxon>
        <taxon>Bacillati</taxon>
        <taxon>Bacillota</taxon>
        <taxon>Bacilli</taxon>
        <taxon>Bacillales</taxon>
        <taxon>Paenibacillaceae</taxon>
        <taxon>Paenibacillus</taxon>
    </lineage>
</organism>
<evidence type="ECO:0000313" key="2">
    <source>
        <dbReference type="Proteomes" id="UP000275368"/>
    </source>
</evidence>
<reference evidence="1 2" key="1">
    <citation type="submission" date="2018-11" db="EMBL/GenBank/DDBJ databases">
        <title>Complete genome sequence of Paenibacillus baekrokdamisoli strain KCTC 33723.</title>
        <authorList>
            <person name="Kang S.W."/>
            <person name="Lee K.C."/>
            <person name="Kim K.K."/>
            <person name="Kim J.S."/>
            <person name="Kim D.S."/>
            <person name="Ko S.H."/>
            <person name="Yang S.H."/>
            <person name="Lee J.S."/>
        </authorList>
    </citation>
    <scope>NUCLEOTIDE SEQUENCE [LARGE SCALE GENOMIC DNA]</scope>
    <source>
        <strain evidence="1 2">KCTC 33723</strain>
    </source>
</reference>
<dbReference type="AlphaFoldDB" id="A0A3G9J317"/>
<protein>
    <submittedName>
        <fullName evidence="1">Uncharacterized protein</fullName>
    </submittedName>
</protein>
<proteinExistence type="predicted"/>
<dbReference type="EMBL" id="AP019308">
    <property type="protein sequence ID" value="BBH24962.1"/>
    <property type="molecule type" value="Genomic_DNA"/>
</dbReference>
<dbReference type="Proteomes" id="UP000275368">
    <property type="component" value="Chromosome"/>
</dbReference>
<keyword evidence="2" id="KW-1185">Reference proteome</keyword>
<gene>
    <name evidence="1" type="ORF">Back11_63070</name>
</gene>
<dbReference type="Pfam" id="PF18952">
    <property type="entry name" value="DUF5696"/>
    <property type="match status" value="1"/>
</dbReference>
<evidence type="ECO:0000313" key="1">
    <source>
        <dbReference type="EMBL" id="BBH24962.1"/>
    </source>
</evidence>